<protein>
    <submittedName>
        <fullName evidence="1">Uncharacterized protein</fullName>
    </submittedName>
</protein>
<reference evidence="1" key="1">
    <citation type="submission" date="2020-04" db="EMBL/GenBank/DDBJ databases">
        <authorList>
            <person name="Chiriac C."/>
            <person name="Salcher M."/>
            <person name="Ghai R."/>
            <person name="Kavagutti S V."/>
        </authorList>
    </citation>
    <scope>NUCLEOTIDE SEQUENCE</scope>
</reference>
<name>A0A6J5N1Y0_9CAUD</name>
<evidence type="ECO:0000313" key="1">
    <source>
        <dbReference type="EMBL" id="CAB4152317.1"/>
    </source>
</evidence>
<sequence>MIGILNTPEFNSVNPEQLKIVTEWANAESRVNSHFDAGYESARTWVKLHLAAKCVETSQ</sequence>
<dbReference type="EMBL" id="LR796581">
    <property type="protein sequence ID" value="CAB4152317.1"/>
    <property type="molecule type" value="Genomic_DNA"/>
</dbReference>
<proteinExistence type="predicted"/>
<accession>A0A6J5N1Y0</accession>
<organism evidence="1">
    <name type="scientific">uncultured Caudovirales phage</name>
    <dbReference type="NCBI Taxonomy" id="2100421"/>
    <lineage>
        <taxon>Viruses</taxon>
        <taxon>Duplodnaviria</taxon>
        <taxon>Heunggongvirae</taxon>
        <taxon>Uroviricota</taxon>
        <taxon>Caudoviricetes</taxon>
        <taxon>Peduoviridae</taxon>
        <taxon>Maltschvirus</taxon>
        <taxon>Maltschvirus maltsch</taxon>
    </lineage>
</organism>
<gene>
    <name evidence="1" type="ORF">UFOVP607_8</name>
</gene>